<feature type="domain" description="HTH gntR-type" evidence="4">
    <location>
        <begin position="3"/>
        <end position="70"/>
    </location>
</feature>
<dbReference type="Proteomes" id="UP000246722">
    <property type="component" value="Unassembled WGS sequence"/>
</dbReference>
<name>A0A317ZQG1_9MICO</name>
<dbReference type="PANTHER" id="PTHR43537">
    <property type="entry name" value="TRANSCRIPTIONAL REGULATOR, GNTR FAMILY"/>
    <property type="match status" value="1"/>
</dbReference>
<dbReference type="InterPro" id="IPR036390">
    <property type="entry name" value="WH_DNA-bd_sf"/>
</dbReference>
<dbReference type="GO" id="GO:0003700">
    <property type="term" value="F:DNA-binding transcription factor activity"/>
    <property type="evidence" value="ECO:0007669"/>
    <property type="project" value="InterPro"/>
</dbReference>
<dbReference type="EMBL" id="QHLY01000012">
    <property type="protein sequence ID" value="PXA68108.1"/>
    <property type="molecule type" value="Genomic_DNA"/>
</dbReference>
<gene>
    <name evidence="5" type="ORF">CTB96_15850</name>
</gene>
<sequence length="246" mass="26907">MPPSLHTRVTEDVGRSIVDKTVPAGTVLLSDEIERRQGVSRSVIREAIRVLGSMGLVEAVKRVGIRVLPPSRWNVYDPTLIRWRLLGPGKGDQLRSLTELRSAVEPMAADLAARHAAPEVSAELTDVALLMRTAGQSGDLSQFLELDIRFHRLVLQGSGNEMFAKLDEPIAAVLAGRTDLGLMPDHPHQNTLQLHADVAEAVAAGRPAGAREAMELIMRRTYAEVQPTWTNTDETNKDDYIGTASH</sequence>
<evidence type="ECO:0000256" key="1">
    <source>
        <dbReference type="ARBA" id="ARBA00023015"/>
    </source>
</evidence>
<dbReference type="Pfam" id="PF00392">
    <property type="entry name" value="GntR"/>
    <property type="match status" value="1"/>
</dbReference>
<dbReference type="PANTHER" id="PTHR43537:SF44">
    <property type="entry name" value="GNTR FAMILY REGULATORY PROTEIN"/>
    <property type="match status" value="1"/>
</dbReference>
<evidence type="ECO:0000313" key="5">
    <source>
        <dbReference type="EMBL" id="PXA68108.1"/>
    </source>
</evidence>
<dbReference type="PROSITE" id="PS50949">
    <property type="entry name" value="HTH_GNTR"/>
    <property type="match status" value="1"/>
</dbReference>
<evidence type="ECO:0000256" key="3">
    <source>
        <dbReference type="ARBA" id="ARBA00023163"/>
    </source>
</evidence>
<dbReference type="SMART" id="SM00895">
    <property type="entry name" value="FCD"/>
    <property type="match status" value="1"/>
</dbReference>
<dbReference type="InterPro" id="IPR036388">
    <property type="entry name" value="WH-like_DNA-bd_sf"/>
</dbReference>
<dbReference type="SUPFAM" id="SSF46785">
    <property type="entry name" value="Winged helix' DNA-binding domain"/>
    <property type="match status" value="1"/>
</dbReference>
<keyword evidence="1" id="KW-0805">Transcription regulation</keyword>
<keyword evidence="3" id="KW-0804">Transcription</keyword>
<reference evidence="5 6" key="1">
    <citation type="submission" date="2018-05" db="EMBL/GenBank/DDBJ databases">
        <title>Genetic diversity of glacier-inhabiting Cryobacterium bacteria in China and description of Cryobacterium mengkeensis sp. nov. and Arthrobacter glacialis sp. nov.</title>
        <authorList>
            <person name="Liu Q."/>
            <person name="Xin Y.-H."/>
        </authorList>
    </citation>
    <scope>NUCLEOTIDE SEQUENCE [LARGE SCALE GENOMIC DNA]</scope>
    <source>
        <strain evidence="5 6">SK-1</strain>
    </source>
</reference>
<dbReference type="Gene3D" id="1.10.10.10">
    <property type="entry name" value="Winged helix-like DNA-binding domain superfamily/Winged helix DNA-binding domain"/>
    <property type="match status" value="1"/>
</dbReference>
<protein>
    <submittedName>
        <fullName evidence="5">GntR family transcriptional regulator</fullName>
    </submittedName>
</protein>
<dbReference type="GO" id="GO:0003677">
    <property type="term" value="F:DNA binding"/>
    <property type="evidence" value="ECO:0007669"/>
    <property type="project" value="UniProtKB-KW"/>
</dbReference>
<evidence type="ECO:0000259" key="4">
    <source>
        <dbReference type="PROSITE" id="PS50949"/>
    </source>
</evidence>
<dbReference type="SMART" id="SM00345">
    <property type="entry name" value="HTH_GNTR"/>
    <property type="match status" value="1"/>
</dbReference>
<dbReference type="SUPFAM" id="SSF48008">
    <property type="entry name" value="GntR ligand-binding domain-like"/>
    <property type="match status" value="1"/>
</dbReference>
<evidence type="ECO:0000313" key="6">
    <source>
        <dbReference type="Proteomes" id="UP000246722"/>
    </source>
</evidence>
<dbReference type="InterPro" id="IPR000524">
    <property type="entry name" value="Tscrpt_reg_HTH_GntR"/>
</dbReference>
<proteinExistence type="predicted"/>
<dbReference type="Pfam" id="PF07729">
    <property type="entry name" value="FCD"/>
    <property type="match status" value="1"/>
</dbReference>
<dbReference type="OrthoDB" id="4164516at2"/>
<evidence type="ECO:0000256" key="2">
    <source>
        <dbReference type="ARBA" id="ARBA00023125"/>
    </source>
</evidence>
<keyword evidence="6" id="KW-1185">Reference proteome</keyword>
<comment type="caution">
    <text evidence="5">The sequence shown here is derived from an EMBL/GenBank/DDBJ whole genome shotgun (WGS) entry which is preliminary data.</text>
</comment>
<accession>A0A317ZQG1</accession>
<dbReference type="InterPro" id="IPR011711">
    <property type="entry name" value="GntR_C"/>
</dbReference>
<organism evidence="5 6">
    <name type="scientific">Cryobacterium arcticum</name>
    <dbReference type="NCBI Taxonomy" id="670052"/>
    <lineage>
        <taxon>Bacteria</taxon>
        <taxon>Bacillati</taxon>
        <taxon>Actinomycetota</taxon>
        <taxon>Actinomycetes</taxon>
        <taxon>Micrococcales</taxon>
        <taxon>Microbacteriaceae</taxon>
        <taxon>Cryobacterium</taxon>
    </lineage>
</organism>
<dbReference type="AlphaFoldDB" id="A0A317ZQG1"/>
<dbReference type="Gene3D" id="1.20.120.530">
    <property type="entry name" value="GntR ligand-binding domain-like"/>
    <property type="match status" value="1"/>
</dbReference>
<dbReference type="InterPro" id="IPR008920">
    <property type="entry name" value="TF_FadR/GntR_C"/>
</dbReference>
<dbReference type="RefSeq" id="WP_110128535.1">
    <property type="nucleotide sequence ID" value="NZ_QHLY01000012.1"/>
</dbReference>
<keyword evidence="2" id="KW-0238">DNA-binding</keyword>